<feature type="region of interest" description="Disordered" evidence="7">
    <location>
        <begin position="387"/>
        <end position="418"/>
    </location>
</feature>
<gene>
    <name evidence="10" type="ORF">ACFY3B_31630</name>
</gene>
<evidence type="ECO:0000256" key="6">
    <source>
        <dbReference type="ARBA" id="ARBA00038076"/>
    </source>
</evidence>
<evidence type="ECO:0000313" key="10">
    <source>
        <dbReference type="EMBL" id="MFF5204161.1"/>
    </source>
</evidence>
<accession>A0ABW6W473</accession>
<keyword evidence="5 8" id="KW-0472">Membrane</keyword>
<evidence type="ECO:0000256" key="8">
    <source>
        <dbReference type="SAM" id="Phobius"/>
    </source>
</evidence>
<feature type="transmembrane region" description="Helical" evidence="8">
    <location>
        <begin position="804"/>
        <end position="826"/>
    </location>
</feature>
<dbReference type="InterPro" id="IPR050250">
    <property type="entry name" value="Macrolide_Exporter_MacB"/>
</dbReference>
<name>A0ABW6W473_9ACTN</name>
<dbReference type="PANTHER" id="PTHR30572">
    <property type="entry name" value="MEMBRANE COMPONENT OF TRANSPORTER-RELATED"/>
    <property type="match status" value="1"/>
</dbReference>
<feature type="transmembrane region" description="Helical" evidence="8">
    <location>
        <begin position="886"/>
        <end position="912"/>
    </location>
</feature>
<evidence type="ECO:0000256" key="2">
    <source>
        <dbReference type="ARBA" id="ARBA00022475"/>
    </source>
</evidence>
<keyword evidence="2" id="KW-1003">Cell membrane</keyword>
<feature type="domain" description="ABC3 transporter permease C-terminal" evidence="9">
    <location>
        <begin position="807"/>
        <end position="916"/>
    </location>
</feature>
<dbReference type="RefSeq" id="WP_358130897.1">
    <property type="nucleotide sequence ID" value="NZ_JBEXXF010000038.1"/>
</dbReference>
<evidence type="ECO:0000256" key="4">
    <source>
        <dbReference type="ARBA" id="ARBA00022989"/>
    </source>
</evidence>
<comment type="similarity">
    <text evidence="6">Belongs to the ABC-4 integral membrane protein family.</text>
</comment>
<feature type="domain" description="ABC3 transporter permease C-terminal" evidence="9">
    <location>
        <begin position="619"/>
        <end position="723"/>
    </location>
</feature>
<dbReference type="Proteomes" id="UP001602287">
    <property type="component" value="Unassembled WGS sequence"/>
</dbReference>
<organism evidence="10 11">
    <name type="scientific">Micromonospora parva</name>
    <dbReference type="NCBI Taxonomy" id="1464048"/>
    <lineage>
        <taxon>Bacteria</taxon>
        <taxon>Bacillati</taxon>
        <taxon>Actinomycetota</taxon>
        <taxon>Actinomycetes</taxon>
        <taxon>Micromonosporales</taxon>
        <taxon>Micromonosporaceae</taxon>
        <taxon>Micromonospora</taxon>
    </lineage>
</organism>
<keyword evidence="11" id="KW-1185">Reference proteome</keyword>
<feature type="transmembrane region" description="Helical" evidence="8">
    <location>
        <begin position="761"/>
        <end position="784"/>
    </location>
</feature>
<comment type="caution">
    <text evidence="10">The sequence shown here is derived from an EMBL/GenBank/DDBJ whole genome shotgun (WGS) entry which is preliminary data.</text>
</comment>
<keyword evidence="3 8" id="KW-0812">Transmembrane</keyword>
<reference evidence="10 11" key="1">
    <citation type="submission" date="2024-10" db="EMBL/GenBank/DDBJ databases">
        <title>The Natural Products Discovery Center: Release of the First 8490 Sequenced Strains for Exploring Actinobacteria Biosynthetic Diversity.</title>
        <authorList>
            <person name="Kalkreuter E."/>
            <person name="Kautsar S.A."/>
            <person name="Yang D."/>
            <person name="Bader C.D."/>
            <person name="Teijaro C.N."/>
            <person name="Fluegel L."/>
            <person name="Davis C.M."/>
            <person name="Simpson J.R."/>
            <person name="Lauterbach L."/>
            <person name="Steele A.D."/>
            <person name="Gui C."/>
            <person name="Meng S."/>
            <person name="Li G."/>
            <person name="Viehrig K."/>
            <person name="Ye F."/>
            <person name="Su P."/>
            <person name="Kiefer A.F."/>
            <person name="Nichols A."/>
            <person name="Cepeda A.J."/>
            <person name="Yan W."/>
            <person name="Fan B."/>
            <person name="Jiang Y."/>
            <person name="Adhikari A."/>
            <person name="Zheng C.-J."/>
            <person name="Schuster L."/>
            <person name="Cowan T.M."/>
            <person name="Smanski M.J."/>
            <person name="Chevrette M.G."/>
            <person name="De Carvalho L.P.S."/>
            <person name="Shen B."/>
        </authorList>
    </citation>
    <scope>NUCLEOTIDE SEQUENCE [LARGE SCALE GENOMIC DNA]</scope>
    <source>
        <strain evidence="10 11">NPDC000140</strain>
    </source>
</reference>
<evidence type="ECO:0000256" key="7">
    <source>
        <dbReference type="SAM" id="MobiDB-lite"/>
    </source>
</evidence>
<evidence type="ECO:0000256" key="5">
    <source>
        <dbReference type="ARBA" id="ARBA00023136"/>
    </source>
</evidence>
<protein>
    <submittedName>
        <fullName evidence="10">FtsX-like permease family protein</fullName>
    </submittedName>
</protein>
<keyword evidence="4 8" id="KW-1133">Transmembrane helix</keyword>
<feature type="transmembrane region" description="Helical" evidence="8">
    <location>
        <begin position="856"/>
        <end position="880"/>
    </location>
</feature>
<feature type="transmembrane region" description="Helical" evidence="8">
    <location>
        <begin position="660"/>
        <end position="686"/>
    </location>
</feature>
<evidence type="ECO:0000259" key="9">
    <source>
        <dbReference type="Pfam" id="PF02687"/>
    </source>
</evidence>
<comment type="subcellular location">
    <subcellularLocation>
        <location evidence="1">Cell membrane</location>
        <topology evidence="1">Multi-pass membrane protein</topology>
    </subcellularLocation>
</comment>
<evidence type="ECO:0000313" key="11">
    <source>
        <dbReference type="Proteomes" id="UP001602287"/>
    </source>
</evidence>
<evidence type="ECO:0000256" key="3">
    <source>
        <dbReference type="ARBA" id="ARBA00022692"/>
    </source>
</evidence>
<sequence>MFAAVLMATTGFTVLTGAASTSRLVASGSVDGQFRPSYDILVHPAAPVTGLLHQDRPTAAYGGIALEQWRQIEQVPGVEVAAPLAVLGIADIQPDLRVDVTEQVDRAAERQVIEIARRISGDRGLSTVTAAPAYIYVSRRPLVPLADLNSQAFIYADGTRVRQPTSAAECPGTGGGGPLEVQPDGRRRQVCDIAAGSFDPDARRTQVSTIEAYQLLPDGTFRRASVFTSGRPASVVPATARLEIQLPSVAPAVIAAIDPAAEARLVGLDQAVRQGRYLTGVDAVASAGRVAGTSALPPSGPAGRTLPVLAADTLAVDERMDISVSRLTGRVADQVPGTATQALWPLLNASAKGPSQPAQHDLARLYRARLDAAVAERAPLSAMMTLLRPGPPTYAPQPDGSDQLLPRSDGPDAADPTIDDAWRDSWLATGGVATGDPVSLVDRSGWSVAPVGSFTPDALESAAGAAQQALDLYRPTPPVGADARSRDLLGDRPLLATDDPLGYPRHPPSLVTSLTAAGELYASVAPALAAAPLSSVRIRVAGIDRFDAVARERVRMVADEVVRQTGLTVEVVLGGSTVRSPVLLPAGEFGRPDLNLAEARTRKGVATEIVTAVDRKNILLLGLLLVVCVLLVGNAVSTAVRVRRRELAVLACIGWPGWRLSMLILAETTALGLTAGVLGAGLSVLLGRFAGVQVSGAVTLLCVPLAVLLTAAASALPALRAARTRSAEALHPSVTPARRAAAGSLAGLAVANLRRAPARTIAGATSLAAGVGAVTLILAALWAFNDGMVGSLLGEAVSVQVRDVDLVAVGGVLLFGVLGVADVLYLNVRERSAEFATLQAVGWPDLTLNRLVVYEALGVGALGCVLGVAAGLGSVALLVGRVDGRLALVALAVTGAALLLTVLTALVPAILIRRLPIADLLGEQ</sequence>
<dbReference type="EMBL" id="JBIAZM010000019">
    <property type="protein sequence ID" value="MFF5204161.1"/>
    <property type="molecule type" value="Genomic_DNA"/>
</dbReference>
<proteinExistence type="inferred from homology"/>
<feature type="region of interest" description="Disordered" evidence="7">
    <location>
        <begin position="165"/>
        <end position="184"/>
    </location>
</feature>
<evidence type="ECO:0000256" key="1">
    <source>
        <dbReference type="ARBA" id="ARBA00004651"/>
    </source>
</evidence>
<feature type="transmembrane region" description="Helical" evidence="8">
    <location>
        <begin position="692"/>
        <end position="716"/>
    </location>
</feature>
<dbReference type="Pfam" id="PF02687">
    <property type="entry name" value="FtsX"/>
    <property type="match status" value="2"/>
</dbReference>
<dbReference type="PANTHER" id="PTHR30572:SF4">
    <property type="entry name" value="ABC TRANSPORTER PERMEASE YTRF"/>
    <property type="match status" value="1"/>
</dbReference>
<feature type="transmembrane region" description="Helical" evidence="8">
    <location>
        <begin position="618"/>
        <end position="640"/>
    </location>
</feature>
<dbReference type="InterPro" id="IPR003838">
    <property type="entry name" value="ABC3_permease_C"/>
</dbReference>